<dbReference type="EMBL" id="JAJVCN010000004">
    <property type="protein sequence ID" value="MCE7009851.1"/>
    <property type="molecule type" value="Genomic_DNA"/>
</dbReference>
<evidence type="ECO:0000256" key="1">
    <source>
        <dbReference type="ARBA" id="ARBA00022468"/>
    </source>
</evidence>
<gene>
    <name evidence="4" type="ORF">LWC34_44660</name>
</gene>
<dbReference type="InterPro" id="IPR032675">
    <property type="entry name" value="LRR_dom_sf"/>
</dbReference>
<keyword evidence="2" id="KW-0433">Leucine-rich repeat</keyword>
<sequence>MKHNPIGAKGVRAIADLIATGHAPATIDLVQTGIAAPVLSGLVDALASTRVVKRLFLSGNHLGSADVLGRLVSDCGLEELYLSACGLGDNGALVLASGLKPGIRRLSFASNRIGPSAAVEVVRAAALSGVEVLDMGRVKTAGVLGAGDNRFDAVGIADALCASAHRLWHFDFRHTGMDSRGALALLGGERKDSSATRFVLGAGIARRVKRELGQIALGLPELLPHSDVAAIRSVHR</sequence>
<evidence type="ECO:0000313" key="4">
    <source>
        <dbReference type="EMBL" id="MCE7009851.1"/>
    </source>
</evidence>
<accession>A0ABS8ZTB7</accession>
<organism evidence="4 5">
    <name type="scientific">Kibdelosporangium philippinense</name>
    <dbReference type="NCBI Taxonomy" id="211113"/>
    <lineage>
        <taxon>Bacteria</taxon>
        <taxon>Bacillati</taxon>
        <taxon>Actinomycetota</taxon>
        <taxon>Actinomycetes</taxon>
        <taxon>Pseudonocardiales</taxon>
        <taxon>Pseudonocardiaceae</taxon>
        <taxon>Kibdelosporangium</taxon>
    </lineage>
</organism>
<proteinExistence type="predicted"/>
<dbReference type="RefSeq" id="WP_233731357.1">
    <property type="nucleotide sequence ID" value="NZ_JAJVCN010000004.1"/>
</dbReference>
<reference evidence="4 5" key="1">
    <citation type="submission" date="2021-12" db="EMBL/GenBank/DDBJ databases">
        <title>Genome sequence of Kibdelosporangium philippinense ATCC 49844.</title>
        <authorList>
            <person name="Fedorov E.A."/>
            <person name="Omeragic M."/>
            <person name="Shalygina K.F."/>
            <person name="Maclea K.S."/>
        </authorList>
    </citation>
    <scope>NUCLEOTIDE SEQUENCE [LARGE SCALE GENOMIC DNA]</scope>
    <source>
        <strain evidence="4 5">ATCC 49844</strain>
    </source>
</reference>
<dbReference type="SUPFAM" id="SSF52047">
    <property type="entry name" value="RNI-like"/>
    <property type="match status" value="1"/>
</dbReference>
<dbReference type="PANTHER" id="PTHR24113:SF12">
    <property type="entry name" value="RAN GTPASE-ACTIVATING PROTEIN 1"/>
    <property type="match status" value="1"/>
</dbReference>
<keyword evidence="3" id="KW-0677">Repeat</keyword>
<dbReference type="InterPro" id="IPR001611">
    <property type="entry name" value="Leu-rich_rpt"/>
</dbReference>
<keyword evidence="5" id="KW-1185">Reference proteome</keyword>
<dbReference type="Proteomes" id="UP001521150">
    <property type="component" value="Unassembled WGS sequence"/>
</dbReference>
<dbReference type="InterPro" id="IPR027038">
    <property type="entry name" value="RanGap"/>
</dbReference>
<dbReference type="Pfam" id="PF13516">
    <property type="entry name" value="LRR_6"/>
    <property type="match status" value="1"/>
</dbReference>
<comment type="caution">
    <text evidence="4">The sequence shown here is derived from an EMBL/GenBank/DDBJ whole genome shotgun (WGS) entry which is preliminary data.</text>
</comment>
<dbReference type="Gene3D" id="3.80.10.10">
    <property type="entry name" value="Ribonuclease Inhibitor"/>
    <property type="match status" value="1"/>
</dbReference>
<evidence type="ECO:0000256" key="2">
    <source>
        <dbReference type="ARBA" id="ARBA00022614"/>
    </source>
</evidence>
<protein>
    <recommendedName>
        <fullName evidence="6">Leucine Rich repeat-containing protein</fullName>
    </recommendedName>
</protein>
<dbReference type="PANTHER" id="PTHR24113">
    <property type="entry name" value="RAN GTPASE-ACTIVATING PROTEIN 1"/>
    <property type="match status" value="1"/>
</dbReference>
<name>A0ABS8ZTB7_9PSEU</name>
<keyword evidence="1" id="KW-0343">GTPase activation</keyword>
<evidence type="ECO:0000256" key="3">
    <source>
        <dbReference type="ARBA" id="ARBA00022737"/>
    </source>
</evidence>
<evidence type="ECO:0000313" key="5">
    <source>
        <dbReference type="Proteomes" id="UP001521150"/>
    </source>
</evidence>
<evidence type="ECO:0008006" key="6">
    <source>
        <dbReference type="Google" id="ProtNLM"/>
    </source>
</evidence>